<keyword evidence="1" id="KW-1133">Transmembrane helix</keyword>
<dbReference type="PANTHER" id="PTHR33802:SF1">
    <property type="entry name" value="XK-RELATED PROTEIN"/>
    <property type="match status" value="1"/>
</dbReference>
<keyword evidence="2" id="KW-0436">Ligase</keyword>
<keyword evidence="2" id="KW-0030">Aminoacyl-tRNA synthetase</keyword>
<proteinExistence type="predicted"/>
<dbReference type="RefSeq" id="WP_043751608.1">
    <property type="nucleotide sequence ID" value="NZ_AQQX01000008.1"/>
</dbReference>
<feature type="transmembrane region" description="Helical" evidence="1">
    <location>
        <begin position="49"/>
        <end position="69"/>
    </location>
</feature>
<evidence type="ECO:0000256" key="1">
    <source>
        <dbReference type="SAM" id="Phobius"/>
    </source>
</evidence>
<keyword evidence="1" id="KW-0472">Membrane</keyword>
<dbReference type="PANTHER" id="PTHR33802">
    <property type="entry name" value="SI:CH211-161H7.5-RELATED"/>
    <property type="match status" value="1"/>
</dbReference>
<dbReference type="STRING" id="1461694.ATO9_16490"/>
<feature type="transmembrane region" description="Helical" evidence="1">
    <location>
        <begin position="188"/>
        <end position="205"/>
    </location>
</feature>
<feature type="transmembrane region" description="Helical" evidence="1">
    <location>
        <begin position="211"/>
        <end position="229"/>
    </location>
</feature>
<feature type="transmembrane region" description="Helical" evidence="1">
    <location>
        <begin position="163"/>
        <end position="181"/>
    </location>
</feature>
<feature type="transmembrane region" description="Helical" evidence="1">
    <location>
        <begin position="135"/>
        <end position="157"/>
    </location>
</feature>
<feature type="transmembrane region" description="Helical" evidence="1">
    <location>
        <begin position="81"/>
        <end position="97"/>
    </location>
</feature>
<evidence type="ECO:0000313" key="3">
    <source>
        <dbReference type="Proteomes" id="UP000030004"/>
    </source>
</evidence>
<evidence type="ECO:0000313" key="2">
    <source>
        <dbReference type="EMBL" id="KGM47670.1"/>
    </source>
</evidence>
<gene>
    <name evidence="2" type="ORF">ATO9_16490</name>
</gene>
<dbReference type="Proteomes" id="UP000030004">
    <property type="component" value="Unassembled WGS sequence"/>
</dbReference>
<dbReference type="EMBL" id="AQQX01000008">
    <property type="protein sequence ID" value="KGM47670.1"/>
    <property type="molecule type" value="Genomic_DNA"/>
</dbReference>
<dbReference type="AlphaFoldDB" id="A0A0A0EBN3"/>
<sequence length="232" mass="25129">MIRMKAILTFTAAVAFALSPWLSTGFNGFSPDQFPVPQTDPPIQPAGWAFSIWGLIYAWLIFSAGYGLFKRDEDPAWDRTRWPLIASLVVGAAWIPVANISPIWATVLIWVMWGTALIALLHTPLTDRWWLRAPVALYCGWLTAASSVATAVLATGYGATPVLTIHAAFLIGALALASIVLRILPEITYLLVLVWALIGIVVSNLAPAEPLMIALPVIGMGLLGLPFVLKRS</sequence>
<organism evidence="2 3">
    <name type="scientific">Pseudooceanicola atlanticus</name>
    <dbReference type="NCBI Taxonomy" id="1461694"/>
    <lineage>
        <taxon>Bacteria</taxon>
        <taxon>Pseudomonadati</taxon>
        <taxon>Pseudomonadota</taxon>
        <taxon>Alphaproteobacteria</taxon>
        <taxon>Rhodobacterales</taxon>
        <taxon>Paracoccaceae</taxon>
        <taxon>Pseudooceanicola</taxon>
    </lineage>
</organism>
<protein>
    <submittedName>
        <fullName evidence="2">Seryl-tRNA synthetase</fullName>
    </submittedName>
</protein>
<dbReference type="GO" id="GO:0004812">
    <property type="term" value="F:aminoacyl-tRNA ligase activity"/>
    <property type="evidence" value="ECO:0007669"/>
    <property type="project" value="UniProtKB-KW"/>
</dbReference>
<reference evidence="2 3" key="1">
    <citation type="journal article" date="2015" name="Antonie Van Leeuwenhoek">
        <title>Pseudooceanicola atlanticus gen. nov. sp. nov., isolated from surface seawater of the Atlantic Ocean and reclassification of Oceanicola batsensis, Oceanicola marinus, Oceanicola nitratireducens, Oceanicola nanhaiensis, Oceanicola antarcticus and Oceanicola flagellatus, as Pseudooceanicola batsensis comb. nov., Pseudooceanicola marinus comb. nov., Pseudooceanicola nitratireducens comb. nov., Pseudooceanicola nanhaiensis comb. nov., Pseudooceanicola antarcticus comb. nov., and Pseudooceanicola flagellatus comb. nov.</title>
        <authorList>
            <person name="Lai Q."/>
            <person name="Li G."/>
            <person name="Liu X."/>
            <person name="Du Y."/>
            <person name="Sun F."/>
            <person name="Shao Z."/>
        </authorList>
    </citation>
    <scope>NUCLEOTIDE SEQUENCE [LARGE SCALE GENOMIC DNA]</scope>
    <source>
        <strain evidence="2 3">22II-s11g</strain>
    </source>
</reference>
<dbReference type="OrthoDB" id="5189031at2"/>
<keyword evidence="3" id="KW-1185">Reference proteome</keyword>
<keyword evidence="1" id="KW-0812">Transmembrane</keyword>
<name>A0A0A0EBN3_9RHOB</name>
<accession>A0A0A0EBN3</accession>
<comment type="caution">
    <text evidence="2">The sequence shown here is derived from an EMBL/GenBank/DDBJ whole genome shotgun (WGS) entry which is preliminary data.</text>
</comment>
<feature type="transmembrane region" description="Helical" evidence="1">
    <location>
        <begin position="103"/>
        <end position="123"/>
    </location>
</feature>
<dbReference type="eggNOG" id="ENOG502Z8YM">
    <property type="taxonomic scope" value="Bacteria"/>
</dbReference>